<evidence type="ECO:0000313" key="2">
    <source>
        <dbReference type="EMBL" id="MED6201489.1"/>
    </source>
</evidence>
<dbReference type="EMBL" id="JASCZI010213644">
    <property type="protein sequence ID" value="MED6201489.1"/>
    <property type="molecule type" value="Genomic_DNA"/>
</dbReference>
<reference evidence="2 3" key="1">
    <citation type="journal article" date="2023" name="Plants (Basel)">
        <title>Bridging the Gap: Combining Genomics and Transcriptomics Approaches to Understand Stylosanthes scabra, an Orphan Legume from the Brazilian Caatinga.</title>
        <authorList>
            <person name="Ferreira-Neto J.R.C."/>
            <person name="da Silva M.D."/>
            <person name="Binneck E."/>
            <person name="de Melo N.F."/>
            <person name="da Silva R.H."/>
            <person name="de Melo A.L.T.M."/>
            <person name="Pandolfi V."/>
            <person name="Bustamante F.O."/>
            <person name="Brasileiro-Vidal A.C."/>
            <person name="Benko-Iseppon A.M."/>
        </authorList>
    </citation>
    <scope>NUCLEOTIDE SEQUENCE [LARGE SCALE GENOMIC DNA]</scope>
    <source>
        <tissue evidence="2">Leaves</tissue>
    </source>
</reference>
<name>A0ABU6XV10_9FABA</name>
<protein>
    <submittedName>
        <fullName evidence="2">Uncharacterized protein</fullName>
    </submittedName>
</protein>
<proteinExistence type="predicted"/>
<gene>
    <name evidence="2" type="ORF">PIB30_095561</name>
</gene>
<evidence type="ECO:0000256" key="1">
    <source>
        <dbReference type="SAM" id="MobiDB-lite"/>
    </source>
</evidence>
<sequence length="121" mass="13920">GNRDKQHIQFDSEMEQTLRKLKKKTRQQTHTSKEEEEEVVFEEVQENMAAENNNAQRRTLGDYTIPSTTSCGSSIVRPTVEANNFELKPSLIQLVQQEQFFGNSQEIQISILLASYIFVTP</sequence>
<accession>A0ABU6XV10</accession>
<feature type="region of interest" description="Disordered" evidence="1">
    <location>
        <begin position="19"/>
        <end position="40"/>
    </location>
</feature>
<evidence type="ECO:0000313" key="3">
    <source>
        <dbReference type="Proteomes" id="UP001341840"/>
    </source>
</evidence>
<keyword evidence="3" id="KW-1185">Reference proteome</keyword>
<comment type="caution">
    <text evidence="2">The sequence shown here is derived from an EMBL/GenBank/DDBJ whole genome shotgun (WGS) entry which is preliminary data.</text>
</comment>
<dbReference type="Proteomes" id="UP001341840">
    <property type="component" value="Unassembled WGS sequence"/>
</dbReference>
<organism evidence="2 3">
    <name type="scientific">Stylosanthes scabra</name>
    <dbReference type="NCBI Taxonomy" id="79078"/>
    <lineage>
        <taxon>Eukaryota</taxon>
        <taxon>Viridiplantae</taxon>
        <taxon>Streptophyta</taxon>
        <taxon>Embryophyta</taxon>
        <taxon>Tracheophyta</taxon>
        <taxon>Spermatophyta</taxon>
        <taxon>Magnoliopsida</taxon>
        <taxon>eudicotyledons</taxon>
        <taxon>Gunneridae</taxon>
        <taxon>Pentapetalae</taxon>
        <taxon>rosids</taxon>
        <taxon>fabids</taxon>
        <taxon>Fabales</taxon>
        <taxon>Fabaceae</taxon>
        <taxon>Papilionoideae</taxon>
        <taxon>50 kb inversion clade</taxon>
        <taxon>dalbergioids sensu lato</taxon>
        <taxon>Dalbergieae</taxon>
        <taxon>Pterocarpus clade</taxon>
        <taxon>Stylosanthes</taxon>
    </lineage>
</organism>
<feature type="non-terminal residue" evidence="2">
    <location>
        <position position="1"/>
    </location>
</feature>